<protein>
    <recommendedName>
        <fullName evidence="3">TcaA protein NTF2-like domain-containing protein</fullName>
    </recommendedName>
</protein>
<feature type="signal peptide" evidence="2">
    <location>
        <begin position="1"/>
        <end position="21"/>
    </location>
</feature>
<accession>A0ABS4RH53</accession>
<name>A0ABS4RH53_9BACI</name>
<keyword evidence="1" id="KW-0175">Coiled coil</keyword>
<gene>
    <name evidence="4" type="ORF">J2Z40_002803</name>
</gene>
<comment type="caution">
    <text evidence="4">The sequence shown here is derived from an EMBL/GenBank/DDBJ whole genome shotgun (WGS) entry which is preliminary data.</text>
</comment>
<organism evidence="4 5">
    <name type="scientific">Cytobacillus eiseniae</name>
    <dbReference type="NCBI Taxonomy" id="762947"/>
    <lineage>
        <taxon>Bacteria</taxon>
        <taxon>Bacillati</taxon>
        <taxon>Bacillota</taxon>
        <taxon>Bacilli</taxon>
        <taxon>Bacillales</taxon>
        <taxon>Bacillaceae</taxon>
        <taxon>Cytobacillus</taxon>
    </lineage>
</organism>
<reference evidence="4 5" key="1">
    <citation type="submission" date="2021-03" db="EMBL/GenBank/DDBJ databases">
        <title>Genomic Encyclopedia of Type Strains, Phase IV (KMG-IV): sequencing the most valuable type-strain genomes for metagenomic binning, comparative biology and taxonomic classification.</title>
        <authorList>
            <person name="Goeker M."/>
        </authorList>
    </citation>
    <scope>NUCLEOTIDE SEQUENCE [LARGE SCALE GENOMIC DNA]</scope>
    <source>
        <strain evidence="4 5">DSM 26675</strain>
    </source>
</reference>
<evidence type="ECO:0000313" key="5">
    <source>
        <dbReference type="Proteomes" id="UP001519293"/>
    </source>
</evidence>
<dbReference type="PROSITE" id="PS51257">
    <property type="entry name" value="PROKAR_LIPOPROTEIN"/>
    <property type="match status" value="1"/>
</dbReference>
<dbReference type="Proteomes" id="UP001519293">
    <property type="component" value="Unassembled WGS sequence"/>
</dbReference>
<evidence type="ECO:0000256" key="1">
    <source>
        <dbReference type="SAM" id="Coils"/>
    </source>
</evidence>
<sequence length="647" mass="73618">MKKGKFAILIFIMALLLTACSGGSEEAGSKKKLSEMAKNTFLLYSEAYENEDGLSIGDLYIKTIGKEEEKIASSVVNGQFEFVIDTEKVLYIDEEDELYEVASGQDKEKIASNVSYFNANHTNNIITYQNEESDLYVVNKERESEKIASEIAQYEVIDNNIYYLGYDGDFHKYNLETREELSIANDVANFTLLNAKELVYANDDYMLFYKNNDDPNVKISSKEVSSSFIQKVDNQLMYFAEEDGHFNLYTSSLDGSTTDKIASEVTSVELDGKNIYYLTTDGNVFVKKATEEKAKKLLSDVTDFTLNDDTVYYTDEESNFYKLADGGKKEKVAADVESMKITDKGEFIYQNSNDELYLSKTKLSSDIDEFSFVSNNLAYATLDDKLYFMTLGEEKQVVSEDLSKYSIVTYHNKIIYSNYLSFDDVSGTYSIQDGDETYYAELNNKGIFTSGLSNETLVLDFVYAGFNYINVKIDEEYATLRLDGNQLILEDEYEQLIFTKSSKEEMNKEVANQKALQEKQEAEAAAAAIAEEINYVLSDYLYEYTAAVNYDDISSLHYYILDSSTFYKEQTSYAQSLTENGTYLDLLDYTIGTPVKVTDDTYNVEVMESFDITKADGTSSETTYTSIYTLKYVNDEWFITDMKISSK</sequence>
<keyword evidence="5" id="KW-1185">Reference proteome</keyword>
<dbReference type="RefSeq" id="WP_066398030.1">
    <property type="nucleotide sequence ID" value="NZ_JAGIKZ010000017.1"/>
</dbReference>
<evidence type="ECO:0000256" key="2">
    <source>
        <dbReference type="SAM" id="SignalP"/>
    </source>
</evidence>
<dbReference type="EMBL" id="JAGIKZ010000017">
    <property type="protein sequence ID" value="MBP2242229.1"/>
    <property type="molecule type" value="Genomic_DNA"/>
</dbReference>
<evidence type="ECO:0000259" key="3">
    <source>
        <dbReference type="Pfam" id="PF22819"/>
    </source>
</evidence>
<feature type="coiled-coil region" evidence="1">
    <location>
        <begin position="503"/>
        <end position="532"/>
    </location>
</feature>
<dbReference type="InterPro" id="IPR054528">
    <property type="entry name" value="TcaA_5th"/>
</dbReference>
<proteinExistence type="predicted"/>
<evidence type="ECO:0000313" key="4">
    <source>
        <dbReference type="EMBL" id="MBP2242229.1"/>
    </source>
</evidence>
<feature type="chain" id="PRO_5045481655" description="TcaA protein NTF2-like domain-containing protein" evidence="2">
    <location>
        <begin position="22"/>
        <end position="647"/>
    </location>
</feature>
<feature type="domain" description="TcaA protein NTF2-like" evidence="3">
    <location>
        <begin position="531"/>
        <end position="642"/>
    </location>
</feature>
<dbReference type="Pfam" id="PF22819">
    <property type="entry name" value="TcaA_5th"/>
    <property type="match status" value="1"/>
</dbReference>
<keyword evidence="2" id="KW-0732">Signal</keyword>
<dbReference type="SUPFAM" id="SSF69304">
    <property type="entry name" value="Tricorn protease N-terminal domain"/>
    <property type="match status" value="1"/>
</dbReference>